<name>A0A6A6SIV0_9PLEO</name>
<feature type="region of interest" description="Disordered" evidence="1">
    <location>
        <begin position="1"/>
        <end position="185"/>
    </location>
</feature>
<accession>A0A6A6SIV0</accession>
<organism evidence="2 3">
    <name type="scientific">Massarina eburnea CBS 473.64</name>
    <dbReference type="NCBI Taxonomy" id="1395130"/>
    <lineage>
        <taxon>Eukaryota</taxon>
        <taxon>Fungi</taxon>
        <taxon>Dikarya</taxon>
        <taxon>Ascomycota</taxon>
        <taxon>Pezizomycotina</taxon>
        <taxon>Dothideomycetes</taxon>
        <taxon>Pleosporomycetidae</taxon>
        <taxon>Pleosporales</taxon>
        <taxon>Massarineae</taxon>
        <taxon>Massarinaceae</taxon>
        <taxon>Massarina</taxon>
    </lineage>
</organism>
<dbReference type="AlphaFoldDB" id="A0A6A6SIV0"/>
<sequence>MPSHHSSQHQHFRLPPPIRTATSGSQTSQSSGTASPDMLSPTSTLSRSSRSPTFPTEESFFGAITSRIRGRQVSRSREAVRKRGRPDSHLPNIKPAGEDSRSLEIVRKRSKSPLIMPPEHFPPTSSTASPTGPTYTSSHPRQSRHAQTPSQGSVASTSSKATRPSLQGPSRRSTGSSDMWCGRHSNSWLFNDFSVTEQAKDLVRRRRK</sequence>
<feature type="compositionally biased region" description="Basic residues" evidence="1">
    <location>
        <begin position="1"/>
        <end position="12"/>
    </location>
</feature>
<feature type="compositionally biased region" description="Low complexity" evidence="1">
    <location>
        <begin position="20"/>
        <end position="52"/>
    </location>
</feature>
<dbReference type="OrthoDB" id="5089392at2759"/>
<dbReference type="Proteomes" id="UP000799753">
    <property type="component" value="Unassembled WGS sequence"/>
</dbReference>
<gene>
    <name evidence="2" type="ORF">P280DRAFT_464581</name>
</gene>
<feature type="compositionally biased region" description="Basic and acidic residues" evidence="1">
    <location>
        <begin position="75"/>
        <end position="88"/>
    </location>
</feature>
<keyword evidence="3" id="KW-1185">Reference proteome</keyword>
<feature type="compositionally biased region" description="Low complexity" evidence="1">
    <location>
        <begin position="122"/>
        <end position="138"/>
    </location>
</feature>
<proteinExistence type="predicted"/>
<feature type="compositionally biased region" description="Polar residues" evidence="1">
    <location>
        <begin position="145"/>
        <end position="177"/>
    </location>
</feature>
<evidence type="ECO:0000256" key="1">
    <source>
        <dbReference type="SAM" id="MobiDB-lite"/>
    </source>
</evidence>
<evidence type="ECO:0000313" key="2">
    <source>
        <dbReference type="EMBL" id="KAF2646328.1"/>
    </source>
</evidence>
<feature type="compositionally biased region" description="Basic and acidic residues" evidence="1">
    <location>
        <begin position="96"/>
        <end position="107"/>
    </location>
</feature>
<protein>
    <submittedName>
        <fullName evidence="2">Uncharacterized protein</fullName>
    </submittedName>
</protein>
<dbReference type="EMBL" id="MU006776">
    <property type="protein sequence ID" value="KAF2646328.1"/>
    <property type="molecule type" value="Genomic_DNA"/>
</dbReference>
<reference evidence="2" key="1">
    <citation type="journal article" date="2020" name="Stud. Mycol.">
        <title>101 Dothideomycetes genomes: a test case for predicting lifestyles and emergence of pathogens.</title>
        <authorList>
            <person name="Haridas S."/>
            <person name="Albert R."/>
            <person name="Binder M."/>
            <person name="Bloem J."/>
            <person name="Labutti K."/>
            <person name="Salamov A."/>
            <person name="Andreopoulos B."/>
            <person name="Baker S."/>
            <person name="Barry K."/>
            <person name="Bills G."/>
            <person name="Bluhm B."/>
            <person name="Cannon C."/>
            <person name="Castanera R."/>
            <person name="Culley D."/>
            <person name="Daum C."/>
            <person name="Ezra D."/>
            <person name="Gonzalez J."/>
            <person name="Henrissat B."/>
            <person name="Kuo A."/>
            <person name="Liang C."/>
            <person name="Lipzen A."/>
            <person name="Lutzoni F."/>
            <person name="Magnuson J."/>
            <person name="Mondo S."/>
            <person name="Nolan M."/>
            <person name="Ohm R."/>
            <person name="Pangilinan J."/>
            <person name="Park H.-J."/>
            <person name="Ramirez L."/>
            <person name="Alfaro M."/>
            <person name="Sun H."/>
            <person name="Tritt A."/>
            <person name="Yoshinaga Y."/>
            <person name="Zwiers L.-H."/>
            <person name="Turgeon B."/>
            <person name="Goodwin S."/>
            <person name="Spatafora J."/>
            <person name="Crous P."/>
            <person name="Grigoriev I."/>
        </authorList>
    </citation>
    <scope>NUCLEOTIDE SEQUENCE</scope>
    <source>
        <strain evidence="2">CBS 473.64</strain>
    </source>
</reference>
<evidence type="ECO:0000313" key="3">
    <source>
        <dbReference type="Proteomes" id="UP000799753"/>
    </source>
</evidence>